<comment type="subcellular location">
    <subcellularLocation>
        <location evidence="1">Cell membrane</location>
        <topology evidence="1">Multi-pass membrane protein</topology>
    </subcellularLocation>
</comment>
<dbReference type="EMBL" id="JBHSGP010000004">
    <property type="protein sequence ID" value="MFC4720819.1"/>
    <property type="molecule type" value="Genomic_DNA"/>
</dbReference>
<evidence type="ECO:0000256" key="6">
    <source>
        <dbReference type="ARBA" id="ARBA00023136"/>
    </source>
</evidence>
<protein>
    <submittedName>
        <fullName evidence="8">DoxX family protein</fullName>
    </submittedName>
</protein>
<evidence type="ECO:0000256" key="5">
    <source>
        <dbReference type="ARBA" id="ARBA00022989"/>
    </source>
</evidence>
<feature type="transmembrane region" description="Helical" evidence="7">
    <location>
        <begin position="99"/>
        <end position="119"/>
    </location>
</feature>
<dbReference type="InterPro" id="IPR051907">
    <property type="entry name" value="DoxX-like_oxidoreductase"/>
</dbReference>
<proteinExistence type="inferred from homology"/>
<keyword evidence="3" id="KW-1003">Cell membrane</keyword>
<dbReference type="PANTHER" id="PTHR33452">
    <property type="entry name" value="OXIDOREDUCTASE CATD-RELATED"/>
    <property type="match status" value="1"/>
</dbReference>
<reference evidence="9" key="1">
    <citation type="journal article" date="2019" name="Int. J. Syst. Evol. Microbiol.">
        <title>The Global Catalogue of Microorganisms (GCM) 10K type strain sequencing project: providing services to taxonomists for standard genome sequencing and annotation.</title>
        <authorList>
            <consortium name="The Broad Institute Genomics Platform"/>
            <consortium name="The Broad Institute Genome Sequencing Center for Infectious Disease"/>
            <person name="Wu L."/>
            <person name="Ma J."/>
        </authorList>
    </citation>
    <scope>NUCLEOTIDE SEQUENCE [LARGE SCALE GENOMIC DNA]</scope>
    <source>
        <strain evidence="9">CCUG 63682</strain>
    </source>
</reference>
<dbReference type="Pfam" id="PF07681">
    <property type="entry name" value="DoxX"/>
    <property type="match status" value="1"/>
</dbReference>
<keyword evidence="9" id="KW-1185">Reference proteome</keyword>
<evidence type="ECO:0000256" key="4">
    <source>
        <dbReference type="ARBA" id="ARBA00022692"/>
    </source>
</evidence>
<sequence length="129" mass="14078">MKTNYDLGLLIIRIIIAFPMLIYGISKLFNGIDGIIQLLHDNGLPAFLGYGVYIGEIIAPIFILLGYKVRFAAAIFAFNCIMALFLTQTHFIFKLNANGGMAIQELAIFIGISIGLMITGSGKFGISQN</sequence>
<name>A0ABV9N071_9FLAO</name>
<evidence type="ECO:0000256" key="7">
    <source>
        <dbReference type="SAM" id="Phobius"/>
    </source>
</evidence>
<dbReference type="Proteomes" id="UP001595953">
    <property type="component" value="Unassembled WGS sequence"/>
</dbReference>
<evidence type="ECO:0000256" key="2">
    <source>
        <dbReference type="ARBA" id="ARBA00006679"/>
    </source>
</evidence>
<evidence type="ECO:0000313" key="8">
    <source>
        <dbReference type="EMBL" id="MFC4720819.1"/>
    </source>
</evidence>
<keyword evidence="4 7" id="KW-0812">Transmembrane</keyword>
<comment type="caution">
    <text evidence="8">The sequence shown here is derived from an EMBL/GenBank/DDBJ whole genome shotgun (WGS) entry which is preliminary data.</text>
</comment>
<evidence type="ECO:0000313" key="9">
    <source>
        <dbReference type="Proteomes" id="UP001595953"/>
    </source>
</evidence>
<feature type="transmembrane region" description="Helical" evidence="7">
    <location>
        <begin position="46"/>
        <end position="65"/>
    </location>
</feature>
<keyword evidence="6 7" id="KW-0472">Membrane</keyword>
<keyword evidence="5 7" id="KW-1133">Transmembrane helix</keyword>
<gene>
    <name evidence="8" type="ORF">ACFO5O_00690</name>
</gene>
<evidence type="ECO:0000256" key="3">
    <source>
        <dbReference type="ARBA" id="ARBA00022475"/>
    </source>
</evidence>
<organism evidence="8 9">
    <name type="scientific">Geojedonia litorea</name>
    <dbReference type="NCBI Taxonomy" id="1268269"/>
    <lineage>
        <taxon>Bacteria</taxon>
        <taxon>Pseudomonadati</taxon>
        <taxon>Bacteroidota</taxon>
        <taxon>Flavobacteriia</taxon>
        <taxon>Flavobacteriales</taxon>
        <taxon>Flavobacteriaceae</taxon>
        <taxon>Geojedonia</taxon>
    </lineage>
</organism>
<evidence type="ECO:0000256" key="1">
    <source>
        <dbReference type="ARBA" id="ARBA00004651"/>
    </source>
</evidence>
<dbReference type="RefSeq" id="WP_387959949.1">
    <property type="nucleotide sequence ID" value="NZ_JBHSGP010000004.1"/>
</dbReference>
<dbReference type="InterPro" id="IPR032808">
    <property type="entry name" value="DoxX"/>
</dbReference>
<dbReference type="PANTHER" id="PTHR33452:SF1">
    <property type="entry name" value="INNER MEMBRANE PROTEIN YPHA-RELATED"/>
    <property type="match status" value="1"/>
</dbReference>
<accession>A0ABV9N071</accession>
<feature type="transmembrane region" description="Helical" evidence="7">
    <location>
        <begin position="7"/>
        <end position="26"/>
    </location>
</feature>
<feature type="transmembrane region" description="Helical" evidence="7">
    <location>
        <begin position="72"/>
        <end position="93"/>
    </location>
</feature>
<comment type="similarity">
    <text evidence="2">Belongs to the DoxX family.</text>
</comment>